<keyword evidence="3" id="KW-1185">Reference proteome</keyword>
<feature type="compositionally biased region" description="Low complexity" evidence="1">
    <location>
        <begin position="130"/>
        <end position="151"/>
    </location>
</feature>
<feature type="region of interest" description="Disordered" evidence="1">
    <location>
        <begin position="1"/>
        <end position="263"/>
    </location>
</feature>
<organism evidence="2 3">
    <name type="scientific">Pipistrellus kuhlii</name>
    <name type="common">Kuhl's pipistrelle</name>
    <dbReference type="NCBI Taxonomy" id="59472"/>
    <lineage>
        <taxon>Eukaryota</taxon>
        <taxon>Metazoa</taxon>
        <taxon>Chordata</taxon>
        <taxon>Craniata</taxon>
        <taxon>Vertebrata</taxon>
        <taxon>Euteleostomi</taxon>
        <taxon>Mammalia</taxon>
        <taxon>Eutheria</taxon>
        <taxon>Laurasiatheria</taxon>
        <taxon>Chiroptera</taxon>
        <taxon>Yangochiroptera</taxon>
        <taxon>Vespertilionidae</taxon>
        <taxon>Pipistrellus</taxon>
    </lineage>
</organism>
<name>A0A7J7W3W9_PIPKU</name>
<dbReference type="AlphaFoldDB" id="A0A7J7W3W9"/>
<accession>A0A7J7W3W9</accession>
<dbReference type="Proteomes" id="UP000558488">
    <property type="component" value="Unassembled WGS sequence"/>
</dbReference>
<proteinExistence type="predicted"/>
<feature type="compositionally biased region" description="Low complexity" evidence="1">
    <location>
        <begin position="103"/>
        <end position="113"/>
    </location>
</feature>
<evidence type="ECO:0000256" key="1">
    <source>
        <dbReference type="SAM" id="MobiDB-lite"/>
    </source>
</evidence>
<gene>
    <name evidence="2" type="ORF">mPipKuh1_008191</name>
</gene>
<reference evidence="2 3" key="1">
    <citation type="journal article" date="2020" name="Nature">
        <title>Six reference-quality genomes reveal evolution of bat adaptations.</title>
        <authorList>
            <person name="Jebb D."/>
            <person name="Huang Z."/>
            <person name="Pippel M."/>
            <person name="Hughes G.M."/>
            <person name="Lavrichenko K."/>
            <person name="Devanna P."/>
            <person name="Winkler S."/>
            <person name="Jermiin L.S."/>
            <person name="Skirmuntt E.C."/>
            <person name="Katzourakis A."/>
            <person name="Burkitt-Gray L."/>
            <person name="Ray D.A."/>
            <person name="Sullivan K.A.M."/>
            <person name="Roscito J.G."/>
            <person name="Kirilenko B.M."/>
            <person name="Davalos L.M."/>
            <person name="Corthals A.P."/>
            <person name="Power M.L."/>
            <person name="Jones G."/>
            <person name="Ransome R.D."/>
            <person name="Dechmann D.K.N."/>
            <person name="Locatelli A.G."/>
            <person name="Puechmaille S.J."/>
            <person name="Fedrigo O."/>
            <person name="Jarvis E.D."/>
            <person name="Hiller M."/>
            <person name="Vernes S.C."/>
            <person name="Myers E.W."/>
            <person name="Teeling E.C."/>
        </authorList>
    </citation>
    <scope>NUCLEOTIDE SEQUENCE [LARGE SCALE GENOMIC DNA]</scope>
    <source>
        <strain evidence="2">MPipKuh1</strain>
        <tissue evidence="2">Flight muscle</tissue>
    </source>
</reference>
<sequence>MEQQLVQEDPFLMSRSDRAVSHTTEGQVRPEVRVATWAIGEPGPVSGRRRIPPPKPPRPNKPLTSKPLSPNTKRAIFNSLLERSGRVNNTRQEDVEPNEAESKAPAQEAEAAPPVTPKVLHPEEQDVELEAPPSAELSPSPAASPAAAVEPGPAPEETEAPPPLDGEPSLEPVLVTAWEEVLPVEGPAQGPKAPAQEAEMSPPVTSDVHQEEQDVELEASPPAELSPPPAASPTAAVEPGLAPEEMEAPPPLDGEPFLEPILR</sequence>
<protein>
    <submittedName>
        <fullName evidence="2">Uncharacterized protein</fullName>
    </submittedName>
</protein>
<evidence type="ECO:0000313" key="3">
    <source>
        <dbReference type="Proteomes" id="UP000558488"/>
    </source>
</evidence>
<comment type="caution">
    <text evidence="2">The sequence shown here is derived from an EMBL/GenBank/DDBJ whole genome shotgun (WGS) entry which is preliminary data.</text>
</comment>
<feature type="compositionally biased region" description="Low complexity" evidence="1">
    <location>
        <begin position="232"/>
        <end position="243"/>
    </location>
</feature>
<dbReference type="EMBL" id="JACAGB010000012">
    <property type="protein sequence ID" value="KAF6331888.1"/>
    <property type="molecule type" value="Genomic_DNA"/>
</dbReference>
<evidence type="ECO:0000313" key="2">
    <source>
        <dbReference type="EMBL" id="KAF6331888.1"/>
    </source>
</evidence>